<feature type="coiled-coil region" evidence="1">
    <location>
        <begin position="72"/>
        <end position="99"/>
    </location>
</feature>
<dbReference type="AlphaFoldDB" id="A0A975GIU2"/>
<reference evidence="2" key="1">
    <citation type="journal article" date="2021" name="Microb. Physiol.">
        <title>Proteogenomic Insights into the Physiology of Marine, Sulfate-Reducing, Filamentous Desulfonema limicola and Desulfonema magnum.</title>
        <authorList>
            <person name="Schnaars V."/>
            <person name="Wohlbrand L."/>
            <person name="Scheve S."/>
            <person name="Hinrichs C."/>
            <person name="Reinhardt R."/>
            <person name="Rabus R."/>
        </authorList>
    </citation>
    <scope>NUCLEOTIDE SEQUENCE</scope>
    <source>
        <strain evidence="2">5ac10</strain>
    </source>
</reference>
<evidence type="ECO:0000256" key="1">
    <source>
        <dbReference type="SAM" id="Coils"/>
    </source>
</evidence>
<dbReference type="InterPro" id="IPR029063">
    <property type="entry name" value="SAM-dependent_MTases_sf"/>
</dbReference>
<name>A0A975GIU2_9BACT</name>
<dbReference type="KEGG" id="dli:dnl_46620"/>
<keyword evidence="1" id="KW-0175">Coiled coil</keyword>
<evidence type="ECO:0000313" key="2">
    <source>
        <dbReference type="EMBL" id="QTA82288.1"/>
    </source>
</evidence>
<keyword evidence="3" id="KW-1185">Reference proteome</keyword>
<gene>
    <name evidence="2" type="ORF">dnl_46620</name>
</gene>
<organism evidence="2 3">
    <name type="scientific">Desulfonema limicola</name>
    <dbReference type="NCBI Taxonomy" id="45656"/>
    <lineage>
        <taxon>Bacteria</taxon>
        <taxon>Pseudomonadati</taxon>
        <taxon>Thermodesulfobacteriota</taxon>
        <taxon>Desulfobacteria</taxon>
        <taxon>Desulfobacterales</taxon>
        <taxon>Desulfococcaceae</taxon>
        <taxon>Desulfonema</taxon>
    </lineage>
</organism>
<dbReference type="SUPFAM" id="SSF53335">
    <property type="entry name" value="S-adenosyl-L-methionine-dependent methyltransferases"/>
    <property type="match status" value="1"/>
</dbReference>
<dbReference type="Proteomes" id="UP000663720">
    <property type="component" value="Chromosome"/>
</dbReference>
<proteinExistence type="predicted"/>
<sequence>MTIFKNNPKASFYNTIYVDAFAGTGYRNPDKSDKESLPLFNDNDAISIQKGSAQIALESVPHFNEYIFIEQSQEYAAELEKLRLNYRQIYDNIKIVQKDANSYLQSWCKSNDWSFNRAVVFLDPYGMSVDWKTIEIIAQTRAIDLWLLFPLGQAVNRLLTKNNPPKGAWADRLNRFFGTDDWKEAFYRKNKQISLFEKIDQSLVKEADFDSIGKYFINRLKTIFIKVAEHPLALRNSKNVPIFLLCFAASNPKGAPTAVKIAQHILGK</sequence>
<protein>
    <submittedName>
        <fullName evidence="2">Three-Cys-motif partner protein</fullName>
    </submittedName>
</protein>
<dbReference type="NCBIfam" id="TIGR04474">
    <property type="entry name" value="tcm_partner"/>
    <property type="match status" value="1"/>
</dbReference>
<evidence type="ECO:0000313" key="3">
    <source>
        <dbReference type="Proteomes" id="UP000663720"/>
    </source>
</evidence>
<dbReference type="EMBL" id="CP061799">
    <property type="protein sequence ID" value="QTA82288.1"/>
    <property type="molecule type" value="Genomic_DNA"/>
</dbReference>
<dbReference type="InterPro" id="IPR031009">
    <property type="entry name" value="Tcm_partner"/>
</dbReference>
<accession>A0A975GIU2</accession>